<gene>
    <name evidence="11 13" type="primary">aroC</name>
    <name evidence="13" type="ORF">FTV88_0418</name>
</gene>
<feature type="binding site" evidence="11">
    <location>
        <begin position="261"/>
        <end position="262"/>
    </location>
    <ligand>
        <name>FMN</name>
        <dbReference type="ChEBI" id="CHEBI:58210"/>
    </ligand>
</feature>
<evidence type="ECO:0000313" key="13">
    <source>
        <dbReference type="EMBL" id="QGG46597.1"/>
    </source>
</evidence>
<feature type="binding site" evidence="11">
    <location>
        <position position="42"/>
    </location>
    <ligand>
        <name>NADP(+)</name>
        <dbReference type="ChEBI" id="CHEBI:58349"/>
    </ligand>
</feature>
<feature type="binding site" evidence="11">
    <location>
        <position position="347"/>
    </location>
    <ligand>
        <name>FMN</name>
        <dbReference type="ChEBI" id="CHEBI:58210"/>
    </ligand>
</feature>
<dbReference type="PIRSF" id="PIRSF001456">
    <property type="entry name" value="Chorismate_synth"/>
    <property type="match status" value="1"/>
</dbReference>
<dbReference type="PROSITE" id="PS00788">
    <property type="entry name" value="CHORISMATE_SYNTHASE_2"/>
    <property type="match status" value="1"/>
</dbReference>
<dbReference type="InterPro" id="IPR035904">
    <property type="entry name" value="Chorismate_synth_AroC_sf"/>
</dbReference>
<keyword evidence="7 11" id="KW-0274">FAD</keyword>
<accession>A0A5Q2MWE7</accession>
<dbReference type="FunFam" id="3.60.150.10:FF:000002">
    <property type="entry name" value="Chorismate synthase"/>
    <property type="match status" value="1"/>
</dbReference>
<dbReference type="GO" id="GO:0004107">
    <property type="term" value="F:chorismate synthase activity"/>
    <property type="evidence" value="ECO:0007669"/>
    <property type="project" value="UniProtKB-UniRule"/>
</dbReference>
<keyword evidence="10 11" id="KW-0456">Lyase</keyword>
<feature type="binding site" evidence="11">
    <location>
        <begin position="321"/>
        <end position="325"/>
    </location>
    <ligand>
        <name>FMN</name>
        <dbReference type="ChEBI" id="CHEBI:58210"/>
    </ligand>
</feature>
<dbReference type="InterPro" id="IPR000453">
    <property type="entry name" value="Chorismate_synth"/>
</dbReference>
<dbReference type="OrthoDB" id="9771806at2"/>
<dbReference type="Proteomes" id="UP000366051">
    <property type="component" value="Chromosome"/>
</dbReference>
<dbReference type="CDD" id="cd07304">
    <property type="entry name" value="Chorismate_synthase"/>
    <property type="match status" value="1"/>
</dbReference>
<evidence type="ECO:0000256" key="5">
    <source>
        <dbReference type="ARBA" id="ARBA00022630"/>
    </source>
</evidence>
<evidence type="ECO:0000256" key="8">
    <source>
        <dbReference type="ARBA" id="ARBA00022857"/>
    </source>
</evidence>
<dbReference type="PROSITE" id="PS00787">
    <property type="entry name" value="CHORISMATE_SYNTHASE_1"/>
    <property type="match status" value="1"/>
</dbReference>
<comment type="pathway">
    <text evidence="1 11 12">Metabolic intermediate biosynthesis; chorismate biosynthesis; chorismate from D-erythrose 4-phosphate and phosphoenolpyruvate: step 7/7.</text>
</comment>
<feature type="binding site" evidence="11">
    <location>
        <position position="48"/>
    </location>
    <ligand>
        <name>NADP(+)</name>
        <dbReference type="ChEBI" id="CHEBI:58349"/>
    </ligand>
</feature>
<dbReference type="GO" id="GO:0010181">
    <property type="term" value="F:FMN binding"/>
    <property type="evidence" value="ECO:0007669"/>
    <property type="project" value="TreeGrafter"/>
</dbReference>
<feature type="binding site" evidence="11">
    <location>
        <position position="306"/>
    </location>
    <ligand>
        <name>FMN</name>
        <dbReference type="ChEBI" id="CHEBI:58210"/>
    </ligand>
</feature>
<comment type="catalytic activity">
    <reaction evidence="11 12">
        <text>5-O-(1-carboxyvinyl)-3-phosphoshikimate = chorismate + phosphate</text>
        <dbReference type="Rhea" id="RHEA:21020"/>
        <dbReference type="ChEBI" id="CHEBI:29748"/>
        <dbReference type="ChEBI" id="CHEBI:43474"/>
        <dbReference type="ChEBI" id="CHEBI:57701"/>
        <dbReference type="EC" id="4.2.3.5"/>
    </reaction>
</comment>
<reference evidence="14" key="1">
    <citation type="submission" date="2019-11" db="EMBL/GenBank/DDBJ databases">
        <title>Genome sequence of Heliorestis convoluta strain HH, an alkaliphilic and minimalistic phototrophic bacterium from a soda lake in Egypt.</title>
        <authorList>
            <person name="Dewey E.D."/>
            <person name="Stokes L.M."/>
            <person name="Burchell B.M."/>
            <person name="Shaffer K.N."/>
            <person name="Huntington A.M."/>
            <person name="Baker J.M."/>
            <person name="Nadendla S."/>
            <person name="Giglio M.G."/>
            <person name="Touchman J.W."/>
            <person name="Blankenship R.E."/>
            <person name="Madigan M.T."/>
            <person name="Sattley W.M."/>
        </authorList>
    </citation>
    <scope>NUCLEOTIDE SEQUENCE [LARGE SCALE GENOMIC DNA]</scope>
    <source>
        <strain evidence="14">HH</strain>
    </source>
</reference>
<dbReference type="KEGG" id="hcv:FTV88_0418"/>
<dbReference type="UniPathway" id="UPA00053">
    <property type="reaction ID" value="UER00090"/>
</dbReference>
<evidence type="ECO:0000256" key="6">
    <source>
        <dbReference type="ARBA" id="ARBA00022643"/>
    </source>
</evidence>
<dbReference type="NCBIfam" id="TIGR00033">
    <property type="entry name" value="aroC"/>
    <property type="match status" value="1"/>
</dbReference>
<dbReference type="GO" id="GO:0008652">
    <property type="term" value="P:amino acid biosynthetic process"/>
    <property type="evidence" value="ECO:0007669"/>
    <property type="project" value="UniProtKB-KW"/>
</dbReference>
<keyword evidence="9 11" id="KW-0057">Aromatic amino acid biosynthesis</keyword>
<evidence type="ECO:0000256" key="10">
    <source>
        <dbReference type="ARBA" id="ARBA00023239"/>
    </source>
</evidence>
<keyword evidence="6 11" id="KW-0288">FMN</keyword>
<dbReference type="PANTHER" id="PTHR21085:SF0">
    <property type="entry name" value="CHORISMATE SYNTHASE"/>
    <property type="match status" value="1"/>
</dbReference>
<protein>
    <recommendedName>
        <fullName evidence="3 11">Chorismate synthase</fullName>
        <shortName evidence="11">CS</shortName>
        <ecNumber evidence="3 11">4.2.3.5</ecNumber>
    </recommendedName>
    <alternativeName>
        <fullName evidence="11">5-enolpyruvylshikimate-3-phosphate phospholyase</fullName>
    </alternativeName>
</protein>
<dbReference type="EMBL" id="CP045875">
    <property type="protein sequence ID" value="QGG46597.1"/>
    <property type="molecule type" value="Genomic_DNA"/>
</dbReference>
<evidence type="ECO:0000256" key="9">
    <source>
        <dbReference type="ARBA" id="ARBA00023141"/>
    </source>
</evidence>
<dbReference type="GO" id="GO:0009073">
    <property type="term" value="P:aromatic amino acid family biosynthetic process"/>
    <property type="evidence" value="ECO:0007669"/>
    <property type="project" value="UniProtKB-KW"/>
</dbReference>
<organism evidence="13 14">
    <name type="scientific">Heliorestis convoluta</name>
    <dbReference type="NCBI Taxonomy" id="356322"/>
    <lineage>
        <taxon>Bacteria</taxon>
        <taxon>Bacillati</taxon>
        <taxon>Bacillota</taxon>
        <taxon>Clostridia</taxon>
        <taxon>Eubacteriales</taxon>
        <taxon>Heliobacteriaceae</taxon>
        <taxon>Heliorestis</taxon>
    </lineage>
</organism>
<dbReference type="RefSeq" id="WP_153726464.1">
    <property type="nucleotide sequence ID" value="NZ_CP045875.1"/>
</dbReference>
<keyword evidence="8 11" id="KW-0521">NADP</keyword>
<evidence type="ECO:0000256" key="11">
    <source>
        <dbReference type="HAMAP-Rule" id="MF_00300"/>
    </source>
</evidence>
<comment type="function">
    <text evidence="11">Catalyzes the anti-1,4-elimination of the C-3 phosphate and the C-6 proR hydrogen from 5-enolpyruvylshikimate-3-phosphate (EPSP) to yield chorismate, which is the branch point compound that serves as the starting substrate for the three terminal pathways of aromatic amino acid biosynthesis. This reaction introduces a second double bond into the aromatic ring system.</text>
</comment>
<evidence type="ECO:0000256" key="1">
    <source>
        <dbReference type="ARBA" id="ARBA00005044"/>
    </source>
</evidence>
<evidence type="ECO:0000256" key="2">
    <source>
        <dbReference type="ARBA" id="ARBA00008014"/>
    </source>
</evidence>
<dbReference type="HAMAP" id="MF_00300">
    <property type="entry name" value="Chorismate_synth"/>
    <property type="match status" value="1"/>
</dbReference>
<evidence type="ECO:0000313" key="14">
    <source>
        <dbReference type="Proteomes" id="UP000366051"/>
    </source>
</evidence>
<keyword evidence="14" id="KW-1185">Reference proteome</keyword>
<comment type="subunit">
    <text evidence="11">Homotetramer.</text>
</comment>
<evidence type="ECO:0000256" key="3">
    <source>
        <dbReference type="ARBA" id="ARBA00013036"/>
    </source>
</evidence>
<evidence type="ECO:0000256" key="4">
    <source>
        <dbReference type="ARBA" id="ARBA00022605"/>
    </source>
</evidence>
<keyword evidence="4 11" id="KW-0028">Amino-acid biosynthesis</keyword>
<dbReference type="SUPFAM" id="SSF103263">
    <property type="entry name" value="Chorismate synthase, AroC"/>
    <property type="match status" value="1"/>
</dbReference>
<name>A0A5Q2MWE7_9FIRM</name>
<keyword evidence="5 11" id="KW-0285">Flavoprotein</keyword>
<dbReference type="PANTHER" id="PTHR21085">
    <property type="entry name" value="CHORISMATE SYNTHASE"/>
    <property type="match status" value="1"/>
</dbReference>
<evidence type="ECO:0000256" key="12">
    <source>
        <dbReference type="RuleBase" id="RU000605"/>
    </source>
</evidence>
<dbReference type="Gene3D" id="3.60.150.10">
    <property type="entry name" value="Chorismate synthase AroC"/>
    <property type="match status" value="1"/>
</dbReference>
<feature type="binding site" evidence="11">
    <location>
        <begin position="131"/>
        <end position="133"/>
    </location>
    <ligand>
        <name>FMN</name>
        <dbReference type="ChEBI" id="CHEBI:58210"/>
    </ligand>
</feature>
<proteinExistence type="inferred from homology"/>
<dbReference type="Pfam" id="PF01264">
    <property type="entry name" value="Chorismate_synt"/>
    <property type="match status" value="1"/>
</dbReference>
<comment type="cofactor">
    <cofactor evidence="11 12">
        <name>FMNH2</name>
        <dbReference type="ChEBI" id="CHEBI:57618"/>
    </cofactor>
    <text evidence="11 12">Reduced FMN (FMNH(2)).</text>
</comment>
<dbReference type="GO" id="GO:0005829">
    <property type="term" value="C:cytosol"/>
    <property type="evidence" value="ECO:0007669"/>
    <property type="project" value="TreeGrafter"/>
</dbReference>
<dbReference type="NCBIfam" id="NF003793">
    <property type="entry name" value="PRK05382.1"/>
    <property type="match status" value="1"/>
</dbReference>
<evidence type="ECO:0000256" key="7">
    <source>
        <dbReference type="ARBA" id="ARBA00022827"/>
    </source>
</evidence>
<sequence length="398" mass="42691">MTTLRYLTAGESHGPALTVIIEGIVAGLPITAQQINEQLARRQKGYGRGGRMAIEKDQATILAGIRGGKSLGSPISLQIQNRDWTNWQEIMSPQEDAKVEERQVTCPRPGHADLPGAIKYGHRDMRNILERSSARETAARVAAGAVARRLLAEAGIHIYSHVLSIGGVASTTEQDLYNQATAGKIQWEDLQVQADASPVHCSDKEAEKSMIAIIDQAKAQGDSLGGIIEIAAVGLPVGLGSHVHDNRRLDSEIAGAMMSIQAIKAVEIGAGFESARLPGSAIHDPIYYHEEKGYYRRSNRAGGIEGGISNGEPLIVRIAMKPIPTLYQPLDTVDITNGQPVKASVERSDTCAVPAAAIVAEAQLAIVLAQALLKSTGGDRLEQILERVQQMHCQAKNF</sequence>
<dbReference type="AlphaFoldDB" id="A0A5Q2MWE7"/>
<comment type="similarity">
    <text evidence="2 11 12">Belongs to the chorismate synthase family.</text>
</comment>
<dbReference type="InterPro" id="IPR020541">
    <property type="entry name" value="Chorismate_synthase_CS"/>
</dbReference>
<dbReference type="GO" id="GO:0009423">
    <property type="term" value="P:chorismate biosynthetic process"/>
    <property type="evidence" value="ECO:0007669"/>
    <property type="project" value="UniProtKB-UniRule"/>
</dbReference>
<dbReference type="EC" id="4.2.3.5" evidence="3 11"/>